<dbReference type="GO" id="GO:0051402">
    <property type="term" value="P:neuron apoptotic process"/>
    <property type="evidence" value="ECO:0007669"/>
    <property type="project" value="TreeGrafter"/>
</dbReference>
<dbReference type="PANTHER" id="PTHR32247">
    <property type="entry name" value="DIABLO HOMOLOG, MITOCHONDRIAL"/>
    <property type="match status" value="1"/>
</dbReference>
<dbReference type="PANTHER" id="PTHR32247:SF4">
    <property type="entry name" value="DIRECT IAP-BINDING PROTEIN WITH LOW PI"/>
    <property type="match status" value="1"/>
</dbReference>
<dbReference type="InterPro" id="IPR015142">
    <property type="entry name" value="Smac_DIABLO"/>
</dbReference>
<reference evidence="7" key="3">
    <citation type="submission" date="2025-09" db="UniProtKB">
        <authorList>
            <consortium name="Ensembl"/>
        </authorList>
    </citation>
    <scope>IDENTIFICATION</scope>
</reference>
<evidence type="ECO:0000313" key="8">
    <source>
        <dbReference type="Proteomes" id="UP000314982"/>
    </source>
</evidence>
<protein>
    <recommendedName>
        <fullName evidence="5">Direct IAP-binding protein with low pI</fullName>
    </recommendedName>
</protein>
<keyword evidence="3" id="KW-0809">Transit peptide</keyword>
<accession>A0A4W5NGE6</accession>
<keyword evidence="2" id="KW-0053">Apoptosis</keyword>
<dbReference type="GO" id="GO:0043065">
    <property type="term" value="P:positive regulation of apoptotic process"/>
    <property type="evidence" value="ECO:0007669"/>
    <property type="project" value="UniProtKB-ARBA"/>
</dbReference>
<comment type="similarity">
    <text evidence="6">Belongs to the Smac/DIABLO protein family.</text>
</comment>
<dbReference type="Proteomes" id="UP000314982">
    <property type="component" value="Unassembled WGS sequence"/>
</dbReference>
<sequence length="274" mass="30408">MVINDITSKMQAIRQCSACATGALLQSRTDFLLLRTNMAALRRSVACLNFFRSTAASVLNSRKPSRQRLVRYTDVTRTSLASLSVGSGLSAVPFMQQVENLSHESLIRRASSMVTDSANTYLSQTTQALVDSITQYAKALHILIALQRRYLASLGKLSTAEQDAIWQVIIGQRVEVGGRLDQCNRFESNWINAVNLCEMAAEEAYNSGAEHASVTAKTNLHVAKVQVEEVRQISVDAERKLAETQAEEIQRMAEYSSFIERGGDDVHEAYLRED</sequence>
<dbReference type="GO" id="GO:0005739">
    <property type="term" value="C:mitochondrion"/>
    <property type="evidence" value="ECO:0007669"/>
    <property type="project" value="UniProtKB-SubCell"/>
</dbReference>
<dbReference type="Gene3D" id="1.20.58.70">
    <property type="match status" value="1"/>
</dbReference>
<evidence type="ECO:0000256" key="5">
    <source>
        <dbReference type="ARBA" id="ARBA00033049"/>
    </source>
</evidence>
<organism evidence="7 8">
    <name type="scientific">Hucho hucho</name>
    <name type="common">huchen</name>
    <dbReference type="NCBI Taxonomy" id="62062"/>
    <lineage>
        <taxon>Eukaryota</taxon>
        <taxon>Metazoa</taxon>
        <taxon>Chordata</taxon>
        <taxon>Craniata</taxon>
        <taxon>Vertebrata</taxon>
        <taxon>Euteleostomi</taxon>
        <taxon>Actinopterygii</taxon>
        <taxon>Neopterygii</taxon>
        <taxon>Teleostei</taxon>
        <taxon>Protacanthopterygii</taxon>
        <taxon>Salmoniformes</taxon>
        <taxon>Salmonidae</taxon>
        <taxon>Salmoninae</taxon>
        <taxon>Hucho</taxon>
    </lineage>
</organism>
<evidence type="ECO:0000256" key="1">
    <source>
        <dbReference type="ARBA" id="ARBA00004173"/>
    </source>
</evidence>
<reference evidence="7" key="2">
    <citation type="submission" date="2025-08" db="UniProtKB">
        <authorList>
            <consortium name="Ensembl"/>
        </authorList>
    </citation>
    <scope>IDENTIFICATION</scope>
</reference>
<evidence type="ECO:0000313" key="7">
    <source>
        <dbReference type="Ensembl" id="ENSHHUP00000049023.1"/>
    </source>
</evidence>
<dbReference type="GO" id="GO:0008631">
    <property type="term" value="P:intrinsic apoptotic signaling pathway in response to oxidative stress"/>
    <property type="evidence" value="ECO:0007669"/>
    <property type="project" value="TreeGrafter"/>
</dbReference>
<dbReference type="Pfam" id="PF09057">
    <property type="entry name" value="Smac_DIABLO"/>
    <property type="match status" value="1"/>
</dbReference>
<keyword evidence="8" id="KW-1185">Reference proteome</keyword>
<evidence type="ECO:0000256" key="6">
    <source>
        <dbReference type="ARBA" id="ARBA00046319"/>
    </source>
</evidence>
<reference evidence="8" key="1">
    <citation type="submission" date="2018-06" db="EMBL/GenBank/DDBJ databases">
        <title>Genome assembly of Danube salmon.</title>
        <authorList>
            <person name="Macqueen D.J."/>
            <person name="Gundappa M.K."/>
        </authorList>
    </citation>
    <scope>NUCLEOTIDE SEQUENCE [LARGE SCALE GENOMIC DNA]</scope>
</reference>
<dbReference type="SUPFAM" id="SSF46984">
    <property type="entry name" value="Smac/diablo"/>
    <property type="match status" value="1"/>
</dbReference>
<evidence type="ECO:0000256" key="2">
    <source>
        <dbReference type="ARBA" id="ARBA00022703"/>
    </source>
</evidence>
<dbReference type="Ensembl" id="ENSHHUT00000050801.1">
    <property type="protein sequence ID" value="ENSHHUP00000049023.1"/>
    <property type="gene ID" value="ENSHHUG00000029705.1"/>
</dbReference>
<dbReference type="GeneTree" id="ENSGT00390000007237"/>
<dbReference type="FunFam" id="1.20.58.70:FF:000012">
    <property type="entry name" value="diablo homolog, mitochondrial isoform X1"/>
    <property type="match status" value="1"/>
</dbReference>
<dbReference type="InterPro" id="IPR009062">
    <property type="entry name" value="Smac/DIABLO-like_sf"/>
</dbReference>
<keyword evidence="4" id="KW-0496">Mitochondrion</keyword>
<evidence type="ECO:0000256" key="3">
    <source>
        <dbReference type="ARBA" id="ARBA00022946"/>
    </source>
</evidence>
<comment type="subcellular location">
    <subcellularLocation>
        <location evidence="1">Mitochondrion</location>
    </subcellularLocation>
</comment>
<dbReference type="STRING" id="62062.ENSHHUP00000049023"/>
<dbReference type="AlphaFoldDB" id="A0A4W5NGE6"/>
<evidence type="ECO:0000256" key="4">
    <source>
        <dbReference type="ARBA" id="ARBA00023128"/>
    </source>
</evidence>
<name>A0A4W5NGE6_9TELE</name>
<proteinExistence type="inferred from homology"/>